<reference evidence="2 3" key="1">
    <citation type="submission" date="2017-01" db="EMBL/GenBank/DDBJ databases">
        <title>The complete genome sequence of a sulfur-oxidizing marine bacterium Thioclava sp. 25B10_4T.</title>
        <authorList>
            <person name="Liu Y."/>
            <person name="Lai Q."/>
            <person name="Shao Z."/>
        </authorList>
    </citation>
    <scope>NUCLEOTIDE SEQUENCE [LARGE SCALE GENOMIC DNA]</scope>
    <source>
        <strain evidence="2 3">25B10_4</strain>
    </source>
</reference>
<sequence length="144" mass="14460">MGEVLSAFELLVELVAVAGFVVCDLFSEPLAVSLFFGSISAFALLVAGVEVVSAFAGVELDFDAASDFAGVSDLVAGAEVGVEVDLAASFAVLDVSVLDEDVEVEDGFADALDFAAVSVLLAAAVLGLSFASGDAAALVSFDEV</sequence>
<dbReference type="EMBL" id="CP019437">
    <property type="protein sequence ID" value="AQS46729.1"/>
    <property type="molecule type" value="Genomic_DNA"/>
</dbReference>
<feature type="transmembrane region" description="Helical" evidence="1">
    <location>
        <begin position="114"/>
        <end position="141"/>
    </location>
</feature>
<protein>
    <submittedName>
        <fullName evidence="2">Uncharacterized protein</fullName>
    </submittedName>
</protein>
<dbReference type="Proteomes" id="UP000185622">
    <property type="component" value="Chromosome"/>
</dbReference>
<feature type="transmembrane region" description="Helical" evidence="1">
    <location>
        <begin position="34"/>
        <end position="58"/>
    </location>
</feature>
<keyword evidence="3" id="KW-1185">Reference proteome</keyword>
<feature type="transmembrane region" description="Helical" evidence="1">
    <location>
        <begin position="6"/>
        <end position="27"/>
    </location>
</feature>
<keyword evidence="1" id="KW-0812">Transmembrane</keyword>
<evidence type="ECO:0000313" key="3">
    <source>
        <dbReference type="Proteomes" id="UP000185622"/>
    </source>
</evidence>
<proteinExistence type="predicted"/>
<accession>A0ABM6IDD1</accession>
<evidence type="ECO:0000313" key="2">
    <source>
        <dbReference type="EMBL" id="AQS46729.1"/>
    </source>
</evidence>
<organism evidence="2 3">
    <name type="scientific">Thioclava nitratireducens</name>
    <dbReference type="NCBI Taxonomy" id="1915078"/>
    <lineage>
        <taxon>Bacteria</taxon>
        <taxon>Pseudomonadati</taxon>
        <taxon>Pseudomonadota</taxon>
        <taxon>Alphaproteobacteria</taxon>
        <taxon>Rhodobacterales</taxon>
        <taxon>Paracoccaceae</taxon>
        <taxon>Thioclava</taxon>
    </lineage>
</organism>
<keyword evidence="1" id="KW-0472">Membrane</keyword>
<name>A0ABM6IDD1_9RHOB</name>
<keyword evidence="1" id="KW-1133">Transmembrane helix</keyword>
<evidence type="ECO:0000256" key="1">
    <source>
        <dbReference type="SAM" id="Phobius"/>
    </source>
</evidence>
<gene>
    <name evidence="2" type="ORF">BMG03_02085</name>
</gene>